<dbReference type="SMART" id="SM00338">
    <property type="entry name" value="BRLZ"/>
    <property type="match status" value="1"/>
</dbReference>
<evidence type="ECO:0000256" key="6">
    <source>
        <dbReference type="ARBA" id="ARBA00023230"/>
    </source>
</evidence>
<evidence type="ECO:0000313" key="10">
    <source>
        <dbReference type="EMBL" id="KAG5458259.1"/>
    </source>
</evidence>
<organism evidence="10 11">
    <name type="scientific">Olpidium bornovanus</name>
    <dbReference type="NCBI Taxonomy" id="278681"/>
    <lineage>
        <taxon>Eukaryota</taxon>
        <taxon>Fungi</taxon>
        <taxon>Fungi incertae sedis</taxon>
        <taxon>Olpidiomycota</taxon>
        <taxon>Olpidiomycotina</taxon>
        <taxon>Olpidiomycetes</taxon>
        <taxon>Olpidiales</taxon>
        <taxon>Olpidiaceae</taxon>
        <taxon>Olpidium</taxon>
    </lineage>
</organism>
<keyword evidence="5" id="KW-0804">Transcription</keyword>
<evidence type="ECO:0000256" key="4">
    <source>
        <dbReference type="ARBA" id="ARBA00023125"/>
    </source>
</evidence>
<keyword evidence="11" id="KW-1185">Reference proteome</keyword>
<keyword evidence="4" id="KW-0238">DNA-binding</keyword>
<evidence type="ECO:0000256" key="2">
    <source>
        <dbReference type="ARBA" id="ARBA00007163"/>
    </source>
</evidence>
<dbReference type="GO" id="GO:0003677">
    <property type="term" value="F:DNA binding"/>
    <property type="evidence" value="ECO:0007669"/>
    <property type="project" value="UniProtKB-KW"/>
</dbReference>
<protein>
    <recommendedName>
        <fullName evidence="9">BZIP domain-containing protein</fullName>
    </recommendedName>
</protein>
<dbReference type="Pfam" id="PF00170">
    <property type="entry name" value="bZIP_1"/>
    <property type="match status" value="1"/>
</dbReference>
<evidence type="ECO:0000259" key="9">
    <source>
        <dbReference type="PROSITE" id="PS50217"/>
    </source>
</evidence>
<reference evidence="10 11" key="1">
    <citation type="journal article" name="Sci. Rep.">
        <title>Genome-scale phylogenetic analyses confirm Olpidium as the closest living zoosporic fungus to the non-flagellated, terrestrial fungi.</title>
        <authorList>
            <person name="Chang Y."/>
            <person name="Rochon D."/>
            <person name="Sekimoto S."/>
            <person name="Wang Y."/>
            <person name="Chovatia M."/>
            <person name="Sandor L."/>
            <person name="Salamov A."/>
            <person name="Grigoriev I.V."/>
            <person name="Stajich J.E."/>
            <person name="Spatafora J.W."/>
        </authorList>
    </citation>
    <scope>NUCLEOTIDE SEQUENCE [LARGE SCALE GENOMIC DNA]</scope>
    <source>
        <strain evidence="10">S191</strain>
    </source>
</reference>
<feature type="region of interest" description="Disordered" evidence="8">
    <location>
        <begin position="33"/>
        <end position="89"/>
    </location>
</feature>
<evidence type="ECO:0000256" key="7">
    <source>
        <dbReference type="ARBA" id="ARBA00023242"/>
    </source>
</evidence>
<feature type="non-terminal residue" evidence="10">
    <location>
        <position position="350"/>
    </location>
</feature>
<comment type="caution">
    <text evidence="10">The sequence shown here is derived from an EMBL/GenBank/DDBJ whole genome shotgun (WGS) entry which is preliminary data.</text>
</comment>
<comment type="subcellular location">
    <subcellularLocation>
        <location evidence="1">Nucleus</location>
    </subcellularLocation>
</comment>
<gene>
    <name evidence="10" type="ORF">BJ554DRAFT_1552</name>
</gene>
<feature type="domain" description="BZIP" evidence="9">
    <location>
        <begin position="72"/>
        <end position="114"/>
    </location>
</feature>
<keyword evidence="7" id="KW-0539">Nucleus</keyword>
<sequence length="350" mass="36454">MDAAALLPLASAAADAADGPPASARGASLALPRPAEVSGAASAPSAAAGVLPAGMKRTPPQRQQQQQLSTLEQRKVRNRAAAHESRAKKRRYVTELEGTVARLTRDNEGLAAHLRVAELQNAVLAGKCDALAAQLKALTDALGPVQPPAAVRRWAPPPPAPGPARACGMFDGETNDAEAPMLCLPDAGAAAVEVDQLLETRWFCDGTTLVGKHDGGRGPAGIDLGEPAAFDRHDGPTPPGGVLRQQRMKSEPVTFVLTGHRYDGFAALRVRPTETNNHLSTRLTRSPRFLAGHSDVPAADVDPVLPAAAGVTEALVNQVSSDDTAAILFPDFIDVPFHAPQLVLPGTAFS</sequence>
<dbReference type="PANTHER" id="PTHR46714">
    <property type="entry name" value="TRANSCRIPTIONAL ACTIVATOR HAC1"/>
    <property type="match status" value="1"/>
</dbReference>
<dbReference type="PROSITE" id="PS00036">
    <property type="entry name" value="BZIP_BASIC"/>
    <property type="match status" value="1"/>
</dbReference>
<dbReference type="GO" id="GO:0045944">
    <property type="term" value="P:positive regulation of transcription by RNA polymerase II"/>
    <property type="evidence" value="ECO:0007669"/>
    <property type="project" value="InterPro"/>
</dbReference>
<dbReference type="InterPro" id="IPR004827">
    <property type="entry name" value="bZIP"/>
</dbReference>
<evidence type="ECO:0000313" key="11">
    <source>
        <dbReference type="Proteomes" id="UP000673691"/>
    </source>
</evidence>
<dbReference type="InterPro" id="IPR044280">
    <property type="entry name" value="Hac1/HY5"/>
</dbReference>
<evidence type="ECO:0000256" key="3">
    <source>
        <dbReference type="ARBA" id="ARBA00023015"/>
    </source>
</evidence>
<evidence type="ECO:0000256" key="5">
    <source>
        <dbReference type="ARBA" id="ARBA00023163"/>
    </source>
</evidence>
<comment type="similarity">
    <text evidence="2">Belongs to the bZIP family.</text>
</comment>
<dbReference type="EMBL" id="JAEFCI010008762">
    <property type="protein sequence ID" value="KAG5458259.1"/>
    <property type="molecule type" value="Genomic_DNA"/>
</dbReference>
<feature type="compositionally biased region" description="Basic residues" evidence="8">
    <location>
        <begin position="76"/>
        <end position="89"/>
    </location>
</feature>
<keyword evidence="6" id="KW-0834">Unfolded protein response</keyword>
<dbReference type="AlphaFoldDB" id="A0A8H8DH02"/>
<dbReference type="PANTHER" id="PTHR46714:SF6">
    <property type="entry name" value="TRANSCRIPTIONAL ACTIVATOR HAC1"/>
    <property type="match status" value="1"/>
</dbReference>
<name>A0A8H8DH02_9FUNG</name>
<dbReference type="OrthoDB" id="674948at2759"/>
<accession>A0A8H8DH02</accession>
<dbReference type="GO" id="GO:0005634">
    <property type="term" value="C:nucleus"/>
    <property type="evidence" value="ECO:0007669"/>
    <property type="project" value="UniProtKB-SubCell"/>
</dbReference>
<dbReference type="CDD" id="cd14686">
    <property type="entry name" value="bZIP"/>
    <property type="match status" value="1"/>
</dbReference>
<dbReference type="GO" id="GO:0000981">
    <property type="term" value="F:DNA-binding transcription factor activity, RNA polymerase II-specific"/>
    <property type="evidence" value="ECO:0007669"/>
    <property type="project" value="InterPro"/>
</dbReference>
<dbReference type="Gene3D" id="1.20.5.170">
    <property type="match status" value="1"/>
</dbReference>
<feature type="compositionally biased region" description="Low complexity" evidence="8">
    <location>
        <begin position="33"/>
        <end position="54"/>
    </location>
</feature>
<evidence type="ECO:0000256" key="8">
    <source>
        <dbReference type="SAM" id="MobiDB-lite"/>
    </source>
</evidence>
<proteinExistence type="inferred from homology"/>
<dbReference type="Proteomes" id="UP000673691">
    <property type="component" value="Unassembled WGS sequence"/>
</dbReference>
<dbReference type="InterPro" id="IPR046347">
    <property type="entry name" value="bZIP_sf"/>
</dbReference>
<dbReference type="GO" id="GO:0006986">
    <property type="term" value="P:response to unfolded protein"/>
    <property type="evidence" value="ECO:0007669"/>
    <property type="project" value="UniProtKB-KW"/>
</dbReference>
<keyword evidence="3" id="KW-0805">Transcription regulation</keyword>
<dbReference type="SUPFAM" id="SSF57959">
    <property type="entry name" value="Leucine zipper domain"/>
    <property type="match status" value="1"/>
</dbReference>
<dbReference type="PROSITE" id="PS50217">
    <property type="entry name" value="BZIP"/>
    <property type="match status" value="1"/>
</dbReference>
<evidence type="ECO:0000256" key="1">
    <source>
        <dbReference type="ARBA" id="ARBA00004123"/>
    </source>
</evidence>